<feature type="chain" id="PRO_5035945442" evidence="2">
    <location>
        <begin position="17"/>
        <end position="591"/>
    </location>
</feature>
<feature type="region of interest" description="Disordered" evidence="1">
    <location>
        <begin position="214"/>
        <end position="233"/>
    </location>
</feature>
<name>A0A8T0FQH2_ARGBR</name>
<feature type="signal peptide" evidence="2">
    <location>
        <begin position="1"/>
        <end position="16"/>
    </location>
</feature>
<feature type="compositionally biased region" description="Basic and acidic residues" evidence="1">
    <location>
        <begin position="214"/>
        <end position="226"/>
    </location>
</feature>
<feature type="region of interest" description="Disordered" evidence="1">
    <location>
        <begin position="175"/>
        <end position="205"/>
    </location>
</feature>
<evidence type="ECO:0000256" key="1">
    <source>
        <dbReference type="SAM" id="MobiDB-lite"/>
    </source>
</evidence>
<feature type="region of interest" description="Disordered" evidence="1">
    <location>
        <begin position="34"/>
        <end position="56"/>
    </location>
</feature>
<evidence type="ECO:0000313" key="3">
    <source>
        <dbReference type="EMBL" id="KAF8791720.1"/>
    </source>
</evidence>
<feature type="region of interest" description="Disordered" evidence="1">
    <location>
        <begin position="375"/>
        <end position="401"/>
    </location>
</feature>
<comment type="caution">
    <text evidence="3">The sequence shown here is derived from an EMBL/GenBank/DDBJ whole genome shotgun (WGS) entry which is preliminary data.</text>
</comment>
<reference evidence="3" key="1">
    <citation type="journal article" date="2020" name="bioRxiv">
        <title>Chromosome-level reference genome of the European wasp spider Argiope bruennichi: a resource for studies on range expansion and evolutionary adaptation.</title>
        <authorList>
            <person name="Sheffer M.M."/>
            <person name="Hoppe A."/>
            <person name="Krehenwinkel H."/>
            <person name="Uhl G."/>
            <person name="Kuss A.W."/>
            <person name="Jensen L."/>
            <person name="Jensen C."/>
            <person name="Gillespie R.G."/>
            <person name="Hoff K.J."/>
            <person name="Prost S."/>
        </authorList>
    </citation>
    <scope>NUCLEOTIDE SEQUENCE</scope>
</reference>
<evidence type="ECO:0000256" key="2">
    <source>
        <dbReference type="SAM" id="SignalP"/>
    </source>
</evidence>
<keyword evidence="2" id="KW-0732">Signal</keyword>
<protein>
    <submittedName>
        <fullName evidence="3">Uncharacterized protein</fullName>
    </submittedName>
</protein>
<gene>
    <name evidence="3" type="ORF">HNY73_003412</name>
</gene>
<keyword evidence="4" id="KW-1185">Reference proteome</keyword>
<feature type="compositionally biased region" description="Polar residues" evidence="1">
    <location>
        <begin position="79"/>
        <end position="97"/>
    </location>
</feature>
<proteinExistence type="predicted"/>
<accession>A0A8T0FQH2</accession>
<reference evidence="3" key="2">
    <citation type="submission" date="2020-06" db="EMBL/GenBank/DDBJ databases">
        <authorList>
            <person name="Sheffer M."/>
        </authorList>
    </citation>
    <scope>NUCLEOTIDE SEQUENCE</scope>
</reference>
<feature type="compositionally biased region" description="Basic residues" evidence="1">
    <location>
        <begin position="98"/>
        <end position="108"/>
    </location>
</feature>
<feature type="compositionally biased region" description="Basic and acidic residues" evidence="1">
    <location>
        <begin position="175"/>
        <end position="187"/>
    </location>
</feature>
<evidence type="ECO:0000313" key="4">
    <source>
        <dbReference type="Proteomes" id="UP000807504"/>
    </source>
</evidence>
<dbReference type="EMBL" id="JABXBU010000003">
    <property type="protein sequence ID" value="KAF8791720.1"/>
    <property type="molecule type" value="Genomic_DNA"/>
</dbReference>
<feature type="region of interest" description="Disordered" evidence="1">
    <location>
        <begin position="79"/>
        <end position="138"/>
    </location>
</feature>
<dbReference type="AlphaFoldDB" id="A0A8T0FQH2"/>
<dbReference type="Proteomes" id="UP000807504">
    <property type="component" value="Unassembled WGS sequence"/>
</dbReference>
<sequence length="591" mass="65892">MVRWVAVFLLAAAVSADFAQVLRDKRQVTYHADEHHHDIDEDDDSEPVRPVTKKPLPTQLVYPGDLSGFYTTDSPLNAESDVQNVSSSDSHSNLQIHQRQKRNTNGRRRIGDFKKNIRNPLRAGKFTQNKDNVPMGSELYSSYHKPSVSIMNDVPVEMSFDGAGFLRYDDEDFDTEKKTKTDSDRRRTNGGRSPKSRQSGSQALDDFRKVFNVSRERTPSPVKYDDDGASYQSETPVTLTNQEKPIEYGTQGAENGTPLSVDFMTNYQNAFQNPYQNGMFNTPQFNYAPTQVNSNPQVPSYDPFSFTYPNAFSGQSNMNQMVMPQVMQQDSFMQNHRIPQNANTGAATQQAIYPQIPQQAFPSTSMYSPAAAAAAAAAANPQQNHKTQRRRRSVDNSKPAVADIATSASEVAHDRYRYSRVGDQQDSSSGFIPITGTYNGGTIQLIPYYGQTPISPASYPHSPPTHSVPSYSVPVSAEGRFYPGPGYYHPSEARRYSYGILGSGNFEVIRGGIFPGERQQNYQGGYQEHRAPYANENFDNYGTTEIIIDGPIQGFQGFDNFPIHLINALSKHSEVAVRPELRNKEATSAEV</sequence>
<organism evidence="3 4">
    <name type="scientific">Argiope bruennichi</name>
    <name type="common">Wasp spider</name>
    <name type="synonym">Aranea bruennichi</name>
    <dbReference type="NCBI Taxonomy" id="94029"/>
    <lineage>
        <taxon>Eukaryota</taxon>
        <taxon>Metazoa</taxon>
        <taxon>Ecdysozoa</taxon>
        <taxon>Arthropoda</taxon>
        <taxon>Chelicerata</taxon>
        <taxon>Arachnida</taxon>
        <taxon>Araneae</taxon>
        <taxon>Araneomorphae</taxon>
        <taxon>Entelegynae</taxon>
        <taxon>Araneoidea</taxon>
        <taxon>Araneidae</taxon>
        <taxon>Argiope</taxon>
    </lineage>
</organism>